<evidence type="ECO:0008006" key="3">
    <source>
        <dbReference type="Google" id="ProtNLM"/>
    </source>
</evidence>
<reference evidence="1 2" key="1">
    <citation type="journal article" date="2020" name="Front. Microbiol.">
        <title>Single-cell genomics of novel Actinobacteria with the Wood-Ljungdahl pathway discovered in a serpentinizing system.</title>
        <authorList>
            <person name="Merino N."/>
            <person name="Kawai M."/>
            <person name="Boyd E.S."/>
            <person name="Colman D.R."/>
            <person name="McGlynn S.E."/>
            <person name="Nealson K.H."/>
            <person name="Kurokawa K."/>
            <person name="Hongoh Y."/>
        </authorList>
    </citation>
    <scope>NUCLEOTIDE SEQUENCE [LARGE SCALE GENOMIC DNA]</scope>
    <source>
        <strain evidence="1 2">S06</strain>
    </source>
</reference>
<proteinExistence type="predicted"/>
<gene>
    <name evidence="1" type="ORF">HKBW3S06_01113</name>
</gene>
<evidence type="ECO:0000313" key="1">
    <source>
        <dbReference type="EMBL" id="GFP21887.1"/>
    </source>
</evidence>
<name>A0A6V8NP85_9ACTN</name>
<sequence length="56" mass="6136">MKISYDPTVDALYIRFIEGPAECEVIRLNDRVAVNIGPGEQVVGIEVLDASEMLEG</sequence>
<accession>A0A6V8NP85</accession>
<protein>
    <recommendedName>
        <fullName evidence="3">DUF2283 domain-containing protein</fullName>
    </recommendedName>
</protein>
<dbReference type="AlphaFoldDB" id="A0A6V8NP85"/>
<evidence type="ECO:0000313" key="2">
    <source>
        <dbReference type="Proteomes" id="UP000580051"/>
    </source>
</evidence>
<organism evidence="1 2">
    <name type="scientific">Candidatus Hakubella thermalkaliphila</name>
    <dbReference type="NCBI Taxonomy" id="2754717"/>
    <lineage>
        <taxon>Bacteria</taxon>
        <taxon>Bacillati</taxon>
        <taxon>Actinomycetota</taxon>
        <taxon>Actinomycetota incertae sedis</taxon>
        <taxon>Candidatus Hakubellales</taxon>
        <taxon>Candidatus Hakubellaceae</taxon>
        <taxon>Candidatus Hakubella</taxon>
    </lineage>
</organism>
<dbReference type="RefSeq" id="WP_176226965.1">
    <property type="nucleotide sequence ID" value="NZ_BLRV01000130.1"/>
</dbReference>
<dbReference type="Pfam" id="PF10049">
    <property type="entry name" value="DUF2283"/>
    <property type="match status" value="1"/>
</dbReference>
<dbReference type="InterPro" id="IPR019270">
    <property type="entry name" value="DUF2283"/>
</dbReference>
<comment type="caution">
    <text evidence="1">The sequence shown here is derived from an EMBL/GenBank/DDBJ whole genome shotgun (WGS) entry which is preliminary data.</text>
</comment>
<dbReference type="EMBL" id="BLRV01000130">
    <property type="protein sequence ID" value="GFP21887.1"/>
    <property type="molecule type" value="Genomic_DNA"/>
</dbReference>
<dbReference type="Proteomes" id="UP000580051">
    <property type="component" value="Unassembled WGS sequence"/>
</dbReference>